<evidence type="ECO:0000313" key="1">
    <source>
        <dbReference type="EMBL" id="ALY07560.1"/>
    </source>
</evidence>
<organism evidence="1 2">
    <name type="scientific">Nodularia phage vB_NpeS-2AV2</name>
    <dbReference type="NCBI Taxonomy" id="1777122"/>
    <lineage>
        <taxon>Viruses</taxon>
        <taxon>Duplodnaviria</taxon>
        <taxon>Heunggongvirae</taxon>
        <taxon>Uroviricota</taxon>
        <taxon>Caudoviricetes</taxon>
        <taxon>Ravarandavirus</taxon>
        <taxon>Ravarandavirus rv2AV2</taxon>
    </lineage>
</organism>
<accession>A0A1L2BWZ1</accession>
<sequence length="37" mass="3898">MALAQECIELGCPHLLAWVAASASNSGRESAQDSFSF</sequence>
<dbReference type="EMBL" id="KU230356">
    <property type="protein sequence ID" value="ALY07560.1"/>
    <property type="molecule type" value="Genomic_DNA"/>
</dbReference>
<keyword evidence="2" id="KW-1185">Reference proteome</keyword>
<dbReference type="Proteomes" id="UP000225722">
    <property type="component" value="Segment"/>
</dbReference>
<evidence type="ECO:0000313" key="2">
    <source>
        <dbReference type="Proteomes" id="UP000225722"/>
    </source>
</evidence>
<gene>
    <name evidence="1" type="ORF">2AV2_108</name>
</gene>
<protein>
    <submittedName>
        <fullName evidence="1">Uncharacterized protein</fullName>
    </submittedName>
</protein>
<proteinExistence type="predicted"/>
<name>A0A1L2BWZ1_9CAUD</name>
<reference evidence="2" key="1">
    <citation type="submission" date="2015-12" db="EMBL/GenBank/DDBJ databases">
        <authorList>
            <person name="Sencilo A."/>
            <person name="Bamford D.H."/>
            <person name="Roine E."/>
        </authorList>
    </citation>
    <scope>NUCLEOTIDE SEQUENCE [LARGE SCALE GENOMIC DNA]</scope>
</reference>